<dbReference type="GO" id="GO:0019957">
    <property type="term" value="F:C-C chemokine binding"/>
    <property type="evidence" value="ECO:0007669"/>
    <property type="project" value="TreeGrafter"/>
</dbReference>
<dbReference type="GO" id="GO:0016493">
    <property type="term" value="F:C-C chemokine receptor activity"/>
    <property type="evidence" value="ECO:0007669"/>
    <property type="project" value="TreeGrafter"/>
</dbReference>
<evidence type="ECO:0000313" key="14">
    <source>
        <dbReference type="Proteomes" id="UP000314983"/>
    </source>
</evidence>
<evidence type="ECO:0000313" key="13">
    <source>
        <dbReference type="Ensembl" id="ENSEEEP00000060217.1"/>
    </source>
</evidence>
<evidence type="ECO:0000259" key="12">
    <source>
        <dbReference type="PROSITE" id="PS50262"/>
    </source>
</evidence>
<keyword evidence="6 11" id="KW-0472">Membrane</keyword>
<keyword evidence="4 11" id="KW-1133">Transmembrane helix</keyword>
<keyword evidence="7" id="KW-1015">Disulfide bond</keyword>
<dbReference type="Proteomes" id="UP000314983">
    <property type="component" value="Chromosome 7"/>
</dbReference>
<name>A0AAY5EUK0_ELEEL</name>
<feature type="transmembrane region" description="Helical" evidence="11">
    <location>
        <begin position="191"/>
        <end position="209"/>
    </location>
</feature>
<reference evidence="13 14" key="1">
    <citation type="submission" date="2020-05" db="EMBL/GenBank/DDBJ databases">
        <title>Electrophorus electricus (electric eel) genome, fEleEle1, primary haplotype.</title>
        <authorList>
            <person name="Myers G."/>
            <person name="Meyer A."/>
            <person name="Fedrigo O."/>
            <person name="Formenti G."/>
            <person name="Rhie A."/>
            <person name="Tracey A."/>
            <person name="Sims Y."/>
            <person name="Jarvis E.D."/>
        </authorList>
    </citation>
    <scope>NUCLEOTIDE SEQUENCE [LARGE SCALE GENOMIC DNA]</scope>
</reference>
<dbReference type="FunFam" id="1.20.1070.10:FF:000130">
    <property type="entry name" value="Chemokine (C-C motif) receptor 2"/>
    <property type="match status" value="1"/>
</dbReference>
<gene>
    <name evidence="13" type="primary">xcr1b.1</name>
</gene>
<evidence type="ECO:0000256" key="7">
    <source>
        <dbReference type="ARBA" id="ARBA00023157"/>
    </source>
</evidence>
<dbReference type="AlphaFoldDB" id="A0AAY5EUK0"/>
<feature type="transmembrane region" description="Helical" evidence="11">
    <location>
        <begin position="141"/>
        <end position="161"/>
    </location>
</feature>
<dbReference type="PANTHER" id="PTHR10489:SF730">
    <property type="entry name" value="CHEMOKINE XC RECEPTOR 1"/>
    <property type="match status" value="1"/>
</dbReference>
<evidence type="ECO:0000256" key="11">
    <source>
        <dbReference type="SAM" id="Phobius"/>
    </source>
</evidence>
<dbReference type="PRINTS" id="PR00657">
    <property type="entry name" value="CCCHEMOKINER"/>
</dbReference>
<comment type="similarity">
    <text evidence="10">Belongs to the G-protein coupled receptor 1 family.</text>
</comment>
<accession>A0AAY5EUK0</accession>
<evidence type="ECO:0000256" key="5">
    <source>
        <dbReference type="ARBA" id="ARBA00023040"/>
    </source>
</evidence>
<evidence type="ECO:0000256" key="4">
    <source>
        <dbReference type="ARBA" id="ARBA00022989"/>
    </source>
</evidence>
<feature type="domain" description="G-protein coupled receptors family 1 profile" evidence="12">
    <location>
        <begin position="41"/>
        <end position="292"/>
    </location>
</feature>
<dbReference type="InterPro" id="IPR000355">
    <property type="entry name" value="Chemokine_rcpt"/>
</dbReference>
<dbReference type="SUPFAM" id="SSF81321">
    <property type="entry name" value="Family A G protein-coupled receptor-like"/>
    <property type="match status" value="1"/>
</dbReference>
<dbReference type="PRINTS" id="PR00237">
    <property type="entry name" value="GPCRRHODOPSN"/>
</dbReference>
<keyword evidence="5 10" id="KW-0297">G-protein coupled receptor</keyword>
<reference evidence="13" key="3">
    <citation type="submission" date="2025-09" db="UniProtKB">
        <authorList>
            <consortium name="Ensembl"/>
        </authorList>
    </citation>
    <scope>IDENTIFICATION</scope>
</reference>
<keyword evidence="9 10" id="KW-0807">Transducer</keyword>
<keyword evidence="8 10" id="KW-0675">Receptor</keyword>
<feature type="transmembrane region" description="Helical" evidence="11">
    <location>
        <begin position="274"/>
        <end position="297"/>
    </location>
</feature>
<dbReference type="GO" id="GO:0007204">
    <property type="term" value="P:positive regulation of cytosolic calcium ion concentration"/>
    <property type="evidence" value="ECO:0007669"/>
    <property type="project" value="TreeGrafter"/>
</dbReference>
<dbReference type="PROSITE" id="PS00237">
    <property type="entry name" value="G_PROTEIN_RECEP_F1_1"/>
    <property type="match status" value="1"/>
</dbReference>
<sequence>MVYDYTMDYDNDICKKTEVTKFGAVVTSVFFTVVIMFSCVGNGLVLWILIKYENLKSMTNTFLLNLAISDLVFTIGLPFWASYLVSNQGWLFDEPACKAINFIFFVGFYSSTIFLTVMTVHRYMAVVHPLSVVLKRKSFHSTLTSVIIWLLSIFTAMPHVIFNTVGSHSNSIEEIFYCDYDNINWKLVGTYLQNFFFLTAFITISFCYIQILQRLLRPTSHTRRKTVRLILCIVVVFFLGWVPYNVAIFLDSLISWEVAPLNDCIVSTIVDYVYYVSRLVAFSHCCLNPLFYVFMGIKFRNHLKKMLWNVSRNGSQPQNRHSNLIYSNGEEISMY</sequence>
<dbReference type="Pfam" id="PF00001">
    <property type="entry name" value="7tm_1"/>
    <property type="match status" value="1"/>
</dbReference>
<dbReference type="GO" id="GO:0019722">
    <property type="term" value="P:calcium-mediated signaling"/>
    <property type="evidence" value="ECO:0007669"/>
    <property type="project" value="TreeGrafter"/>
</dbReference>
<keyword evidence="2" id="KW-1003">Cell membrane</keyword>
<feature type="transmembrane region" description="Helical" evidence="11">
    <location>
        <begin position="100"/>
        <end position="120"/>
    </location>
</feature>
<dbReference type="GO" id="GO:0060326">
    <property type="term" value="P:cell chemotaxis"/>
    <property type="evidence" value="ECO:0007669"/>
    <property type="project" value="TreeGrafter"/>
</dbReference>
<dbReference type="Gene3D" id="1.20.1070.10">
    <property type="entry name" value="Rhodopsin 7-helix transmembrane proteins"/>
    <property type="match status" value="1"/>
</dbReference>
<comment type="subcellular location">
    <subcellularLocation>
        <location evidence="1">Cell membrane</location>
        <topology evidence="1">Multi-pass membrane protein</topology>
    </subcellularLocation>
</comment>
<evidence type="ECO:0000256" key="10">
    <source>
        <dbReference type="RuleBase" id="RU000688"/>
    </source>
</evidence>
<organism evidence="13 14">
    <name type="scientific">Electrophorus electricus</name>
    <name type="common">Electric eel</name>
    <name type="synonym">Gymnotus electricus</name>
    <dbReference type="NCBI Taxonomy" id="8005"/>
    <lineage>
        <taxon>Eukaryota</taxon>
        <taxon>Metazoa</taxon>
        <taxon>Chordata</taxon>
        <taxon>Craniata</taxon>
        <taxon>Vertebrata</taxon>
        <taxon>Euteleostomi</taxon>
        <taxon>Actinopterygii</taxon>
        <taxon>Neopterygii</taxon>
        <taxon>Teleostei</taxon>
        <taxon>Ostariophysi</taxon>
        <taxon>Gymnotiformes</taxon>
        <taxon>Gymnotoidei</taxon>
        <taxon>Gymnotidae</taxon>
        <taxon>Electrophorus</taxon>
    </lineage>
</organism>
<dbReference type="GO" id="GO:0009897">
    <property type="term" value="C:external side of plasma membrane"/>
    <property type="evidence" value="ECO:0007669"/>
    <property type="project" value="TreeGrafter"/>
</dbReference>
<dbReference type="InterPro" id="IPR050119">
    <property type="entry name" value="CCR1-9-like"/>
</dbReference>
<dbReference type="Ensembl" id="ENSEEET00000055537.1">
    <property type="protein sequence ID" value="ENSEEEP00000060217.1"/>
    <property type="gene ID" value="ENSEEEG00000028726.1"/>
</dbReference>
<evidence type="ECO:0000256" key="6">
    <source>
        <dbReference type="ARBA" id="ARBA00023136"/>
    </source>
</evidence>
<dbReference type="PROSITE" id="PS50262">
    <property type="entry name" value="G_PROTEIN_RECEP_F1_2"/>
    <property type="match status" value="1"/>
</dbReference>
<feature type="transmembrane region" description="Helical" evidence="11">
    <location>
        <begin position="29"/>
        <end position="50"/>
    </location>
</feature>
<dbReference type="InterPro" id="IPR017452">
    <property type="entry name" value="GPCR_Rhodpsn_7TM"/>
</dbReference>
<keyword evidence="14" id="KW-1185">Reference proteome</keyword>
<protein>
    <recommendedName>
        <fullName evidence="12">G-protein coupled receptors family 1 profile domain-containing protein</fullName>
    </recommendedName>
</protein>
<reference evidence="13" key="2">
    <citation type="submission" date="2025-08" db="UniProtKB">
        <authorList>
            <consortium name="Ensembl"/>
        </authorList>
    </citation>
    <scope>IDENTIFICATION</scope>
</reference>
<dbReference type="InterPro" id="IPR000276">
    <property type="entry name" value="GPCR_Rhodpsn"/>
</dbReference>
<dbReference type="GO" id="GO:0006955">
    <property type="term" value="P:immune response"/>
    <property type="evidence" value="ECO:0007669"/>
    <property type="project" value="TreeGrafter"/>
</dbReference>
<dbReference type="GeneTree" id="ENSGT01110000267168"/>
<keyword evidence="3 10" id="KW-0812">Transmembrane</keyword>
<evidence type="ECO:0000256" key="1">
    <source>
        <dbReference type="ARBA" id="ARBA00004651"/>
    </source>
</evidence>
<evidence type="ECO:0000256" key="2">
    <source>
        <dbReference type="ARBA" id="ARBA00022475"/>
    </source>
</evidence>
<evidence type="ECO:0000256" key="9">
    <source>
        <dbReference type="ARBA" id="ARBA00023224"/>
    </source>
</evidence>
<evidence type="ECO:0000256" key="8">
    <source>
        <dbReference type="ARBA" id="ARBA00023170"/>
    </source>
</evidence>
<dbReference type="PANTHER" id="PTHR10489">
    <property type="entry name" value="CELL ADHESION MOLECULE"/>
    <property type="match status" value="1"/>
</dbReference>
<feature type="transmembrane region" description="Helical" evidence="11">
    <location>
        <begin position="229"/>
        <end position="254"/>
    </location>
</feature>
<proteinExistence type="inferred from homology"/>
<feature type="transmembrane region" description="Helical" evidence="11">
    <location>
        <begin position="62"/>
        <end position="80"/>
    </location>
</feature>
<evidence type="ECO:0000256" key="3">
    <source>
        <dbReference type="ARBA" id="ARBA00022692"/>
    </source>
</evidence>